<comment type="function">
    <text evidence="2 10">Forms oxaloacetate, a four-carbon dicarboxylic acid source for the tricarboxylic acid cycle.</text>
</comment>
<evidence type="ECO:0000256" key="10">
    <source>
        <dbReference type="HAMAP-Rule" id="MF_00595"/>
    </source>
</evidence>
<comment type="cofactor">
    <cofactor evidence="1 10">
        <name>Mg(2+)</name>
        <dbReference type="ChEBI" id="CHEBI:18420"/>
    </cofactor>
</comment>
<dbReference type="GO" id="GO:0000287">
    <property type="term" value="F:magnesium ion binding"/>
    <property type="evidence" value="ECO:0007669"/>
    <property type="project" value="UniProtKB-UniRule"/>
</dbReference>
<dbReference type="GO" id="GO:0006107">
    <property type="term" value="P:oxaloacetate metabolic process"/>
    <property type="evidence" value="ECO:0007669"/>
    <property type="project" value="UniProtKB-UniRule"/>
</dbReference>
<feature type="active site" evidence="10">
    <location>
        <position position="146"/>
    </location>
</feature>
<evidence type="ECO:0000256" key="1">
    <source>
        <dbReference type="ARBA" id="ARBA00001946"/>
    </source>
</evidence>
<dbReference type="SUPFAM" id="SSF51621">
    <property type="entry name" value="Phosphoenolpyruvate/pyruvate domain"/>
    <property type="match status" value="1"/>
</dbReference>
<keyword evidence="8 10" id="KW-0120">Carbon dioxide fixation</keyword>
<evidence type="ECO:0000313" key="12">
    <source>
        <dbReference type="EMBL" id="QDU47259.1"/>
    </source>
</evidence>
<sequence>MLFENVDNSSLHREIAELGEMLELTIEEIAGPELLQQVATIVRISQDRRNHKQHANEELKTLISSLTEPQLRVVIRAFSIFLDLVNIAEDRQRVRVLRDRARNAQSAPRSESIENALLQLKDEGSSTDRMQQLLDQLEIELVFTAHPTDAKRRSIRRKLRRIRVLLDVNTSDLLPGELARNRRGIRAEVTKLWQTDFVRPWRPTVLQEVQRGLSIQPVLWEVVPQILKEIRAGLADVYPGETFREHPYITFGSWIGGDRDGHPFVTHRVTEQTLLWLRQSAMDAHIATCRNLFESLSVSKRQVSLGTEIDDALTAALERWPHLQGILREIPPDEILRRNLAVILRRLEQTQNVGLDDFFVDGAYATPQELAEDVSVIYRALLSTPGNELIAEEISEWIDKINVFGFHLARLDVRQDSRRNGDVVNELLQYTGVCENAETLSETERQELLAKTLTQPLSFSTEGLSDETRETLSLFQLLKRVKVAFGPQTLGGYVISMCHVPSDILNVLWLWEHADSEFPFVKPDRIPPLPIIPLFETIDDLRQASSIFATMLEIPCYREHVRSQQDRQIIMLGYSDSTKDGGYLAACWSLYRAQQQLYQIALREGVQLTFFHGRGGSLGRGGGPAARSILSLPPQTFHGAMRLTEQGEVLADRYDDPNIAHRHMEQVVWSSLLAAGMPPADIPEEWFESMRQLSEASFKAYLELVRHPNFVDFFRRCTPISEIERLLIGSRPSRRRGGSSLSDLRAIPWVFSWTQSRCLVPAWYGLGAAIQESLTDPAALEQLRSMYQKWPFFRATIDNAELALSKTDLEISKQYADLTDDASGSSEVGDRIAEEYARSRDAVLAISGNEKLLDGIQWLQESIKLRNQFIDPLNLIQVDLLRRLQNPQSPEHSENEENLRHLMRLTIKGIAAGMRTSG</sequence>
<organism evidence="12 13">
    <name type="scientific">Symmachiella dynata</name>
    <dbReference type="NCBI Taxonomy" id="2527995"/>
    <lineage>
        <taxon>Bacteria</taxon>
        <taxon>Pseudomonadati</taxon>
        <taxon>Planctomycetota</taxon>
        <taxon>Planctomycetia</taxon>
        <taxon>Planctomycetales</taxon>
        <taxon>Planctomycetaceae</taxon>
        <taxon>Symmachiella</taxon>
    </lineage>
</organism>
<dbReference type="RefSeq" id="WP_145380016.1">
    <property type="nucleotide sequence ID" value="NZ_CAXBED010000030.1"/>
</dbReference>
<keyword evidence="13" id="KW-1185">Reference proteome</keyword>
<keyword evidence="7 10" id="KW-0456">Lyase</keyword>
<dbReference type="Proteomes" id="UP000319383">
    <property type="component" value="Chromosome"/>
</dbReference>
<dbReference type="InterPro" id="IPR021135">
    <property type="entry name" value="PEP_COase"/>
</dbReference>
<dbReference type="GO" id="GO:0008964">
    <property type="term" value="F:phosphoenolpyruvate carboxylase activity"/>
    <property type="evidence" value="ECO:0007669"/>
    <property type="project" value="UniProtKB-UniRule"/>
</dbReference>
<keyword evidence="6 10" id="KW-0460">Magnesium</keyword>
<reference evidence="12 13" key="1">
    <citation type="submission" date="2019-02" db="EMBL/GenBank/DDBJ databases">
        <title>Deep-cultivation of Planctomycetes and their phenomic and genomic characterization uncovers novel biology.</title>
        <authorList>
            <person name="Wiegand S."/>
            <person name="Jogler M."/>
            <person name="Boedeker C."/>
            <person name="Pinto D."/>
            <person name="Vollmers J."/>
            <person name="Rivas-Marin E."/>
            <person name="Kohn T."/>
            <person name="Peeters S.H."/>
            <person name="Heuer A."/>
            <person name="Rast P."/>
            <person name="Oberbeckmann S."/>
            <person name="Bunk B."/>
            <person name="Jeske O."/>
            <person name="Meyerdierks A."/>
            <person name="Storesund J.E."/>
            <person name="Kallscheuer N."/>
            <person name="Luecker S."/>
            <person name="Lage O.M."/>
            <person name="Pohl T."/>
            <person name="Merkel B.J."/>
            <person name="Hornburger P."/>
            <person name="Mueller R.-W."/>
            <person name="Bruemmer F."/>
            <person name="Labrenz M."/>
            <person name="Spormann A.M."/>
            <person name="Op den Camp H."/>
            <person name="Overmann J."/>
            <person name="Amann R."/>
            <person name="Jetten M.S.M."/>
            <person name="Mascher T."/>
            <person name="Medema M.H."/>
            <person name="Devos D.P."/>
            <person name="Kaster A.-K."/>
            <person name="Ovreas L."/>
            <person name="Rohde M."/>
            <person name="Galperin M.Y."/>
            <person name="Jogler C."/>
        </authorList>
    </citation>
    <scope>NUCLEOTIDE SEQUENCE [LARGE SCALE GENOMIC DNA]</scope>
    <source>
        <strain evidence="12 13">Mal52</strain>
    </source>
</reference>
<evidence type="ECO:0000256" key="9">
    <source>
        <dbReference type="ARBA" id="ARBA00048995"/>
    </source>
</evidence>
<comment type="similarity">
    <text evidence="3 10">Belongs to the PEPCase type 1 family.</text>
</comment>
<accession>A0A517ZXQ2</accession>
<dbReference type="PANTHER" id="PTHR30523:SF6">
    <property type="entry name" value="PHOSPHOENOLPYRUVATE CARBOXYLASE"/>
    <property type="match status" value="1"/>
</dbReference>
<protein>
    <recommendedName>
        <fullName evidence="5 10">Phosphoenolpyruvate carboxylase</fullName>
        <shortName evidence="10">PEPC</shortName>
        <shortName evidence="10">PEPCase</shortName>
        <ecNumber evidence="4 10">4.1.1.31</ecNumber>
    </recommendedName>
</protein>
<dbReference type="InterPro" id="IPR015813">
    <property type="entry name" value="Pyrv/PenolPyrv_kinase-like_dom"/>
</dbReference>
<dbReference type="AlphaFoldDB" id="A0A517ZXQ2"/>
<evidence type="ECO:0000256" key="11">
    <source>
        <dbReference type="PROSITE-ProRule" id="PRU10112"/>
    </source>
</evidence>
<comment type="catalytic activity">
    <reaction evidence="9 10">
        <text>oxaloacetate + phosphate = phosphoenolpyruvate + hydrogencarbonate</text>
        <dbReference type="Rhea" id="RHEA:28370"/>
        <dbReference type="ChEBI" id="CHEBI:16452"/>
        <dbReference type="ChEBI" id="CHEBI:17544"/>
        <dbReference type="ChEBI" id="CHEBI:43474"/>
        <dbReference type="ChEBI" id="CHEBI:58702"/>
        <dbReference type="EC" id="4.1.1.31"/>
    </reaction>
</comment>
<evidence type="ECO:0000256" key="7">
    <source>
        <dbReference type="ARBA" id="ARBA00023239"/>
    </source>
</evidence>
<evidence type="ECO:0000256" key="3">
    <source>
        <dbReference type="ARBA" id="ARBA00008346"/>
    </source>
</evidence>
<dbReference type="HAMAP" id="MF_00595">
    <property type="entry name" value="PEPcase_type1"/>
    <property type="match status" value="1"/>
</dbReference>
<evidence type="ECO:0000256" key="8">
    <source>
        <dbReference type="ARBA" id="ARBA00023300"/>
    </source>
</evidence>
<dbReference type="InterPro" id="IPR022805">
    <property type="entry name" value="PEP_COase_bac/pln-type"/>
</dbReference>
<comment type="subunit">
    <text evidence="10">Homotetramer.</text>
</comment>
<proteinExistence type="inferred from homology"/>
<dbReference type="Pfam" id="PF00311">
    <property type="entry name" value="PEPcase"/>
    <property type="match status" value="1"/>
</dbReference>
<dbReference type="PROSITE" id="PS00393">
    <property type="entry name" value="PEPCASE_2"/>
    <property type="match status" value="1"/>
</dbReference>
<name>A0A517ZXQ2_9PLAN</name>
<gene>
    <name evidence="10 12" type="primary">ppc</name>
    <name evidence="12" type="ORF">Mal52_57870</name>
</gene>
<dbReference type="PRINTS" id="PR00150">
    <property type="entry name" value="PEPCARBXLASE"/>
</dbReference>
<dbReference type="GO" id="GO:0006099">
    <property type="term" value="P:tricarboxylic acid cycle"/>
    <property type="evidence" value="ECO:0007669"/>
    <property type="project" value="InterPro"/>
</dbReference>
<keyword evidence="12" id="KW-0670">Pyruvate</keyword>
<dbReference type="EMBL" id="CP036276">
    <property type="protein sequence ID" value="QDU47259.1"/>
    <property type="molecule type" value="Genomic_DNA"/>
</dbReference>
<evidence type="ECO:0000313" key="13">
    <source>
        <dbReference type="Proteomes" id="UP000319383"/>
    </source>
</evidence>
<dbReference type="Gene3D" id="1.20.1440.90">
    <property type="entry name" value="Phosphoenolpyruvate/pyruvate domain"/>
    <property type="match status" value="1"/>
</dbReference>
<dbReference type="GO" id="GO:0005829">
    <property type="term" value="C:cytosol"/>
    <property type="evidence" value="ECO:0007669"/>
    <property type="project" value="TreeGrafter"/>
</dbReference>
<evidence type="ECO:0000256" key="4">
    <source>
        <dbReference type="ARBA" id="ARBA00012305"/>
    </source>
</evidence>
<dbReference type="NCBIfam" id="NF000584">
    <property type="entry name" value="PRK00009.1"/>
    <property type="match status" value="1"/>
</dbReference>
<evidence type="ECO:0000256" key="6">
    <source>
        <dbReference type="ARBA" id="ARBA00022842"/>
    </source>
</evidence>
<dbReference type="EC" id="4.1.1.31" evidence="4 10"/>
<dbReference type="PANTHER" id="PTHR30523">
    <property type="entry name" value="PHOSPHOENOLPYRUVATE CARBOXYLASE"/>
    <property type="match status" value="1"/>
</dbReference>
<evidence type="ECO:0000256" key="2">
    <source>
        <dbReference type="ARBA" id="ARBA00003670"/>
    </source>
</evidence>
<dbReference type="InterPro" id="IPR033129">
    <property type="entry name" value="PEPCASE_His_AS"/>
</dbReference>
<evidence type="ECO:0000256" key="5">
    <source>
        <dbReference type="ARBA" id="ARBA00022419"/>
    </source>
</evidence>
<dbReference type="KEGG" id="sdyn:Mal52_57870"/>
<feature type="active site" evidence="10 11">
    <location>
        <position position="579"/>
    </location>
</feature>
<dbReference type="GO" id="GO:0015977">
    <property type="term" value="P:carbon fixation"/>
    <property type="evidence" value="ECO:0007669"/>
    <property type="project" value="UniProtKB-UniRule"/>
</dbReference>